<keyword evidence="5" id="KW-1185">Reference proteome</keyword>
<gene>
    <name evidence="4" type="ORF">HQ393_01025</name>
</gene>
<evidence type="ECO:0000259" key="3">
    <source>
        <dbReference type="Pfam" id="PF25800"/>
    </source>
</evidence>
<dbReference type="SUPFAM" id="SSF48452">
    <property type="entry name" value="TPR-like"/>
    <property type="match status" value="1"/>
</dbReference>
<evidence type="ECO:0000256" key="2">
    <source>
        <dbReference type="SAM" id="SignalP"/>
    </source>
</evidence>
<accession>A0A7H9BHB7</accession>
<keyword evidence="2" id="KW-0732">Signal</keyword>
<evidence type="ECO:0000256" key="1">
    <source>
        <dbReference type="SAM" id="Coils"/>
    </source>
</evidence>
<feature type="signal peptide" evidence="2">
    <location>
        <begin position="1"/>
        <end position="24"/>
    </location>
</feature>
<name>A0A7H9BHB7_9NEIS</name>
<keyword evidence="1" id="KW-0175">Coiled coil</keyword>
<evidence type="ECO:0000313" key="5">
    <source>
        <dbReference type="Proteomes" id="UP000509597"/>
    </source>
</evidence>
<sequence>MNKHCSPFILAPIAFLLAMHAAQGMTLGEVQLKSYIGQRFKADIPYRLNADERTPEGCHQLLPSNNDVTFIGSATVQVIPQGDGKSGVVRILGRQAAEEPIVGFALHFECDSINLTRDYNVFLDPAPVVDVPIVSSAATITTTAPTSLEARKSSKAVSTTKEVTLQQLAEKYYPINSAGYERYLNKLKRNNPDFGETDRIPVGSMIVIPPRPKVANAAPKAPSMVSVASEQSHLRLEGDERQPPVMSSGNTKITPEAYVKELEAKVAELSELRKKLQLEIDALDQRLAQSQSPASHVVASAAVAVASAAQVVASAPVVAVKAPEPKPAVPRIKSEQTSWQWPALGILGLLGLGTLWWRRRSSREEGVEEVSESILSALKTNFSPRRAMPTQLSMMHNMNTGFEVVHEDTNSLDQAQYFLAQGDTLRAIELLQQLLKADPLDAERWLMLFRVYRQQGMKSDYIQLANKFRAQTPKPSEDDWELVRSIGFKLAPEHPLFARVEEPKPIVETPVDLAISSLERSTQVSALTASAAAVSETINTRASSSGSMSDVNLIDLLQPKPAPAPAHFVRPTIAEEAVDIQLPPISGIKDPVELSSLEELEFNVEKLEFEGGKVPKE</sequence>
<dbReference type="Pfam" id="PF25800">
    <property type="entry name" value="FimV_N"/>
    <property type="match status" value="1"/>
</dbReference>
<dbReference type="InterPro" id="IPR057840">
    <property type="entry name" value="FimV_N"/>
</dbReference>
<protein>
    <recommendedName>
        <fullName evidence="3">FimV N-terminal domain-containing protein</fullName>
    </recommendedName>
</protein>
<feature type="coiled-coil region" evidence="1">
    <location>
        <begin position="259"/>
        <end position="286"/>
    </location>
</feature>
<feature type="domain" description="FimV N-terminal" evidence="3">
    <location>
        <begin position="26"/>
        <end position="125"/>
    </location>
</feature>
<dbReference type="RefSeq" id="WP_179357020.1">
    <property type="nucleotide sequence ID" value="NZ_CP058627.1"/>
</dbReference>
<dbReference type="KEGG" id="chiz:HQ393_01025"/>
<dbReference type="Gene3D" id="1.25.40.10">
    <property type="entry name" value="Tetratricopeptide repeat domain"/>
    <property type="match status" value="1"/>
</dbReference>
<evidence type="ECO:0000313" key="4">
    <source>
        <dbReference type="EMBL" id="QLG86934.1"/>
    </source>
</evidence>
<dbReference type="InterPro" id="IPR011990">
    <property type="entry name" value="TPR-like_helical_dom_sf"/>
</dbReference>
<organism evidence="4 5">
    <name type="scientific">Chitinibacter bivalviorum</name>
    <dbReference type="NCBI Taxonomy" id="2739434"/>
    <lineage>
        <taxon>Bacteria</taxon>
        <taxon>Pseudomonadati</taxon>
        <taxon>Pseudomonadota</taxon>
        <taxon>Betaproteobacteria</taxon>
        <taxon>Neisseriales</taxon>
        <taxon>Chitinibacteraceae</taxon>
        <taxon>Chitinibacter</taxon>
    </lineage>
</organism>
<dbReference type="Proteomes" id="UP000509597">
    <property type="component" value="Chromosome"/>
</dbReference>
<dbReference type="AlphaFoldDB" id="A0A7H9BHB7"/>
<proteinExistence type="predicted"/>
<reference evidence="4 5" key="1">
    <citation type="submission" date="2020-07" db="EMBL/GenBank/DDBJ databases">
        <title>Complete genome sequence of Chitinibacter sp. 2T18.</title>
        <authorList>
            <person name="Bae J.-W."/>
            <person name="Choi J.-W."/>
        </authorList>
    </citation>
    <scope>NUCLEOTIDE SEQUENCE [LARGE SCALE GENOMIC DNA]</scope>
    <source>
        <strain evidence="4 5">2T18</strain>
    </source>
</reference>
<feature type="chain" id="PRO_5028816860" description="FimV N-terminal domain-containing protein" evidence="2">
    <location>
        <begin position="25"/>
        <end position="617"/>
    </location>
</feature>
<dbReference type="EMBL" id="CP058627">
    <property type="protein sequence ID" value="QLG86934.1"/>
    <property type="molecule type" value="Genomic_DNA"/>
</dbReference>